<dbReference type="PANTHER" id="PTHR30244">
    <property type="entry name" value="TRANSAMINASE"/>
    <property type="match status" value="1"/>
</dbReference>
<protein>
    <submittedName>
        <fullName evidence="3">Aminotransferase class I/II-fold pyridoxal phosphate-dependent enzyme</fullName>
    </submittedName>
</protein>
<evidence type="ECO:0000313" key="4">
    <source>
        <dbReference type="Proteomes" id="UP000280434"/>
    </source>
</evidence>
<sequence>MALGQHNFPSWDRYEAAFRDIFARQYYTNHGPLAQQLEARLAEHLNVRHAMCVTNATIALALSAQALGLKGKVIVPAFSFVNTAQSLAWSAAEAAFCDVSNETGHLTPELVEPHLADGVSGILATNLWGGAADVAGLQRLADRYGITLYFDSAHAFACEIGGKPVGGFGRLEVISFHSNQILSATEGAVICTDDDDLAAHVRNIRSNYGMGRAVPVGKTGNGRLSEAQAAIALMNFDDLPQLIARNRRLHDAYRTQLADVPGLTFVAPTGVTASNYQNVVCRIDAEHFGLTRDMLIKVLAAENIEAAGDRGLGAQRHEAAAQGIALPNTQAWCESILQLPIGAQVEGAGVEVIAERVRFAQRHAAAIAEKLGA</sequence>
<evidence type="ECO:0000256" key="2">
    <source>
        <dbReference type="RuleBase" id="RU004508"/>
    </source>
</evidence>
<dbReference type="GO" id="GO:0000271">
    <property type="term" value="P:polysaccharide biosynthetic process"/>
    <property type="evidence" value="ECO:0007669"/>
    <property type="project" value="TreeGrafter"/>
</dbReference>
<dbReference type="InterPro" id="IPR015421">
    <property type="entry name" value="PyrdxlP-dep_Trfase_major"/>
</dbReference>
<accession>A0A494X4N7</accession>
<dbReference type="GO" id="GO:0008483">
    <property type="term" value="F:transaminase activity"/>
    <property type="evidence" value="ECO:0007669"/>
    <property type="project" value="UniProtKB-KW"/>
</dbReference>
<dbReference type="EMBL" id="RBZV01000009">
    <property type="protein sequence ID" value="RKP45665.1"/>
    <property type="molecule type" value="Genomic_DNA"/>
</dbReference>
<dbReference type="Proteomes" id="UP000280434">
    <property type="component" value="Unassembled WGS sequence"/>
</dbReference>
<comment type="caution">
    <text evidence="3">The sequence shown here is derived from an EMBL/GenBank/DDBJ whole genome shotgun (WGS) entry which is preliminary data.</text>
</comment>
<proteinExistence type="inferred from homology"/>
<reference evidence="3 4" key="1">
    <citation type="submission" date="2018-10" db="EMBL/GenBank/DDBJ databases">
        <title>Paraburkholderia sp. 7MK8-2, isolated from soil.</title>
        <authorList>
            <person name="Gao Z.-H."/>
            <person name="Qiu L.-H."/>
        </authorList>
    </citation>
    <scope>NUCLEOTIDE SEQUENCE [LARGE SCALE GENOMIC DNA]</scope>
    <source>
        <strain evidence="3 4">7MK8-2</strain>
    </source>
</reference>
<dbReference type="InterPro" id="IPR015422">
    <property type="entry name" value="PyrdxlP-dep_Trfase_small"/>
</dbReference>
<keyword evidence="4" id="KW-1185">Reference proteome</keyword>
<organism evidence="3 4">
    <name type="scientific">Trinickia fusca</name>
    <dbReference type="NCBI Taxonomy" id="2419777"/>
    <lineage>
        <taxon>Bacteria</taxon>
        <taxon>Pseudomonadati</taxon>
        <taxon>Pseudomonadota</taxon>
        <taxon>Betaproteobacteria</taxon>
        <taxon>Burkholderiales</taxon>
        <taxon>Burkholderiaceae</taxon>
        <taxon>Trinickia</taxon>
    </lineage>
</organism>
<dbReference type="InterPro" id="IPR015424">
    <property type="entry name" value="PyrdxlP-dep_Trfase"/>
</dbReference>
<dbReference type="AlphaFoldDB" id="A0A494X4N7"/>
<keyword evidence="3" id="KW-0808">Transferase</keyword>
<dbReference type="InterPro" id="IPR000653">
    <property type="entry name" value="DegT/StrS_aminotransferase"/>
</dbReference>
<keyword evidence="3" id="KW-0032">Aminotransferase</keyword>
<dbReference type="Gene3D" id="3.90.1150.10">
    <property type="entry name" value="Aspartate Aminotransferase, domain 1"/>
    <property type="match status" value="1"/>
</dbReference>
<dbReference type="PANTHER" id="PTHR30244:SF34">
    <property type="entry name" value="DTDP-4-AMINO-4,6-DIDEOXYGALACTOSE TRANSAMINASE"/>
    <property type="match status" value="1"/>
</dbReference>
<keyword evidence="2" id="KW-0663">Pyridoxal phosphate</keyword>
<dbReference type="OrthoDB" id="9804264at2"/>
<dbReference type="PIRSF" id="PIRSF000390">
    <property type="entry name" value="PLP_StrS"/>
    <property type="match status" value="1"/>
</dbReference>
<dbReference type="Pfam" id="PF01041">
    <property type="entry name" value="DegT_DnrJ_EryC1"/>
    <property type="match status" value="1"/>
</dbReference>
<gene>
    <name evidence="3" type="ORF">D7S89_19900</name>
</gene>
<name>A0A494X4N7_9BURK</name>
<dbReference type="Gene3D" id="3.40.640.10">
    <property type="entry name" value="Type I PLP-dependent aspartate aminotransferase-like (Major domain)"/>
    <property type="match status" value="1"/>
</dbReference>
<evidence type="ECO:0000313" key="3">
    <source>
        <dbReference type="EMBL" id="RKP45665.1"/>
    </source>
</evidence>
<dbReference type="GO" id="GO:0030170">
    <property type="term" value="F:pyridoxal phosphate binding"/>
    <property type="evidence" value="ECO:0007669"/>
    <property type="project" value="TreeGrafter"/>
</dbReference>
<dbReference type="SUPFAM" id="SSF53383">
    <property type="entry name" value="PLP-dependent transferases"/>
    <property type="match status" value="1"/>
</dbReference>
<evidence type="ECO:0000256" key="1">
    <source>
        <dbReference type="ARBA" id="ARBA00037999"/>
    </source>
</evidence>
<comment type="similarity">
    <text evidence="1 2">Belongs to the DegT/DnrJ/EryC1 family.</text>
</comment>